<evidence type="ECO:0000256" key="1">
    <source>
        <dbReference type="ARBA" id="ARBA00007572"/>
    </source>
</evidence>
<dbReference type="InterPro" id="IPR012308">
    <property type="entry name" value="DNA_ligase_ATP-dep_N"/>
</dbReference>
<dbReference type="EMBL" id="JARKNE010000008">
    <property type="protein sequence ID" value="KAK5813539.1"/>
    <property type="molecule type" value="Genomic_DNA"/>
</dbReference>
<keyword evidence="7" id="KW-0067">ATP-binding</keyword>
<dbReference type="InterPro" id="IPR050191">
    <property type="entry name" value="ATP-dep_DNA_ligase"/>
</dbReference>
<dbReference type="Proteomes" id="UP001358586">
    <property type="component" value="Chromosome 8"/>
</dbReference>
<dbReference type="Gene3D" id="3.30.1490.70">
    <property type="match status" value="1"/>
</dbReference>
<keyword evidence="10" id="KW-0131">Cell cycle</keyword>
<gene>
    <name evidence="13" type="ORF">PVK06_028990</name>
</gene>
<feature type="domain" description="ATP-dependent DNA ligase family profile" evidence="12">
    <location>
        <begin position="308"/>
        <end position="405"/>
    </location>
</feature>
<dbReference type="SUPFAM" id="SSF117018">
    <property type="entry name" value="ATP-dependent DNA ligase DNA-binding domain"/>
    <property type="match status" value="1"/>
</dbReference>
<feature type="region of interest" description="Disordered" evidence="11">
    <location>
        <begin position="1"/>
        <end position="29"/>
    </location>
</feature>
<keyword evidence="5" id="KW-0547">Nucleotide-binding</keyword>
<dbReference type="SUPFAM" id="SSF56091">
    <property type="entry name" value="DNA ligase/mRNA capping enzyme, catalytic domain"/>
    <property type="match status" value="1"/>
</dbReference>
<dbReference type="Pfam" id="PF04675">
    <property type="entry name" value="DNA_ligase_A_N"/>
    <property type="match status" value="1"/>
</dbReference>
<organism evidence="13 14">
    <name type="scientific">Gossypium arboreum</name>
    <name type="common">Tree cotton</name>
    <name type="synonym">Gossypium nanking</name>
    <dbReference type="NCBI Taxonomy" id="29729"/>
    <lineage>
        <taxon>Eukaryota</taxon>
        <taxon>Viridiplantae</taxon>
        <taxon>Streptophyta</taxon>
        <taxon>Embryophyta</taxon>
        <taxon>Tracheophyta</taxon>
        <taxon>Spermatophyta</taxon>
        <taxon>Magnoliopsida</taxon>
        <taxon>eudicotyledons</taxon>
        <taxon>Gunneridae</taxon>
        <taxon>Pentapetalae</taxon>
        <taxon>rosids</taxon>
        <taxon>malvids</taxon>
        <taxon>Malvales</taxon>
        <taxon>Malvaceae</taxon>
        <taxon>Malvoideae</taxon>
        <taxon>Gossypium</taxon>
    </lineage>
</organism>
<dbReference type="CDD" id="cd07900">
    <property type="entry name" value="Adenylation_DNA_ligase_I_Euk"/>
    <property type="match status" value="1"/>
</dbReference>
<evidence type="ECO:0000256" key="2">
    <source>
        <dbReference type="ARBA" id="ARBA00022598"/>
    </source>
</evidence>
<keyword evidence="6" id="KW-0227">DNA damage</keyword>
<proteinExistence type="inferred from homology"/>
<reference evidence="13 14" key="1">
    <citation type="submission" date="2023-03" db="EMBL/GenBank/DDBJ databases">
        <title>WGS of Gossypium arboreum.</title>
        <authorList>
            <person name="Yu D."/>
        </authorList>
    </citation>
    <scope>NUCLEOTIDE SEQUENCE [LARGE SCALE GENOMIC DNA]</scope>
    <source>
        <tissue evidence="13">Leaf</tissue>
    </source>
</reference>
<comment type="similarity">
    <text evidence="1">Belongs to the ATP-dependent DNA ligase family.</text>
</comment>
<dbReference type="Gene3D" id="2.40.50.140">
    <property type="entry name" value="Nucleic acid-binding proteins"/>
    <property type="match status" value="1"/>
</dbReference>
<evidence type="ECO:0000256" key="6">
    <source>
        <dbReference type="ARBA" id="ARBA00022763"/>
    </source>
</evidence>
<dbReference type="Gene3D" id="1.10.3260.10">
    <property type="entry name" value="DNA ligase, ATP-dependent, N-terminal domain"/>
    <property type="match status" value="1"/>
</dbReference>
<keyword evidence="2" id="KW-0436">Ligase</keyword>
<dbReference type="SUPFAM" id="SSF50249">
    <property type="entry name" value="Nucleic acid-binding proteins"/>
    <property type="match status" value="1"/>
</dbReference>
<dbReference type="Pfam" id="PF01068">
    <property type="entry name" value="DNA_ligase_A_M"/>
    <property type="match status" value="2"/>
</dbReference>
<evidence type="ECO:0000256" key="8">
    <source>
        <dbReference type="ARBA" id="ARBA00023172"/>
    </source>
</evidence>
<dbReference type="PROSITE" id="PS50160">
    <property type="entry name" value="DNA_LIGASE_A3"/>
    <property type="match status" value="1"/>
</dbReference>
<evidence type="ECO:0000256" key="5">
    <source>
        <dbReference type="ARBA" id="ARBA00022741"/>
    </source>
</evidence>
<comment type="caution">
    <text evidence="13">The sequence shown here is derived from an EMBL/GenBank/DDBJ whole genome shotgun (WGS) entry which is preliminary data.</text>
</comment>
<dbReference type="PANTHER" id="PTHR45674:SF4">
    <property type="entry name" value="DNA LIGASE 1"/>
    <property type="match status" value="1"/>
</dbReference>
<evidence type="ECO:0000256" key="10">
    <source>
        <dbReference type="ARBA" id="ARBA00023306"/>
    </source>
</evidence>
<keyword evidence="4" id="KW-0235">DNA replication</keyword>
<name>A0ABR0P5E2_GOSAR</name>
<accession>A0ABR0P5E2</accession>
<keyword evidence="14" id="KW-1185">Reference proteome</keyword>
<dbReference type="PANTHER" id="PTHR45674">
    <property type="entry name" value="DNA LIGASE 1/3 FAMILY MEMBER"/>
    <property type="match status" value="1"/>
</dbReference>
<evidence type="ECO:0000256" key="4">
    <source>
        <dbReference type="ARBA" id="ARBA00022705"/>
    </source>
</evidence>
<dbReference type="PROSITE" id="PS00697">
    <property type="entry name" value="DNA_LIGASE_A1"/>
    <property type="match status" value="1"/>
</dbReference>
<dbReference type="InterPro" id="IPR012310">
    <property type="entry name" value="DNA_ligase_ATP-dep_cent"/>
</dbReference>
<dbReference type="InterPro" id="IPR012309">
    <property type="entry name" value="DNA_ligase_ATP-dep_C"/>
</dbReference>
<evidence type="ECO:0000313" key="14">
    <source>
        <dbReference type="Proteomes" id="UP001358586"/>
    </source>
</evidence>
<evidence type="ECO:0000313" key="13">
    <source>
        <dbReference type="EMBL" id="KAK5813539.1"/>
    </source>
</evidence>
<evidence type="ECO:0000256" key="9">
    <source>
        <dbReference type="ARBA" id="ARBA00023204"/>
    </source>
</evidence>
<dbReference type="InterPro" id="IPR016059">
    <property type="entry name" value="DNA_ligase_ATP-dep_CS"/>
</dbReference>
<dbReference type="Gene3D" id="3.30.470.30">
    <property type="entry name" value="DNA ligase/mRNA capping enzyme"/>
    <property type="match status" value="2"/>
</dbReference>
<keyword evidence="9" id="KW-0234">DNA repair</keyword>
<evidence type="ECO:0000256" key="11">
    <source>
        <dbReference type="SAM" id="MobiDB-lite"/>
    </source>
</evidence>
<evidence type="ECO:0000256" key="7">
    <source>
        <dbReference type="ARBA" id="ARBA00022840"/>
    </source>
</evidence>
<dbReference type="InterPro" id="IPR012340">
    <property type="entry name" value="NA-bd_OB-fold"/>
</dbReference>
<keyword evidence="3" id="KW-0132">Cell division</keyword>
<keyword evidence="8" id="KW-0233">DNA recombination</keyword>
<evidence type="ECO:0000256" key="3">
    <source>
        <dbReference type="ARBA" id="ARBA00022618"/>
    </source>
</evidence>
<dbReference type="Pfam" id="PF04679">
    <property type="entry name" value="DNA_ligase_A_C"/>
    <property type="match status" value="1"/>
</dbReference>
<sequence>MDLKTPLKIPPKPNSNETQKPPDSKKTKVVGISERTAELKAKIGFLKKKPADFDPKTVACWEKGERVPFLFLRLASDLMSNETSQILITGIGCNMLRTVIYTKPDDLLAMAYLAANKLAPTHEGLDLGIGEASIIKFLADAYGRIEPHIKNLQITSNKDLCRWIMVKEQGKVNVEEAAKIVKQVFSVLLVYDKVVPALLTSGKWNLRKTCSFTVGVPVEPMKAKSTNSVAKIVNKFQDADFVCEYKYDGERAQVIIEYIMLFLESSVKSFVLDCELVAYDRILSTRARKNVLLSDIKVDVCIFAFDRLYDSFEKETGFFQFATALTSNDLEEIQSFLNSSVSSSCGGLIIKTLDRNAKYEPSRLSLNWLKLKKDYLENTLDLVPVAAFHGKRTGVCGSFLLACYDDNNEECQGICKIGIGFTEAVCEECSASLRSKVIPEPKSYYHYTGEMPDVWFEAAELAMTLVRRLSSFFHNKVGWDVCAPTLRHDREKHRSFTGDMIQKIAEMYNDQNNNEIAKKDDCEDDPGIRLRISDCFSRVKGTYNLLSIVLKLKAVKIFIALDFNL</sequence>
<evidence type="ECO:0000259" key="12">
    <source>
        <dbReference type="PROSITE" id="PS50160"/>
    </source>
</evidence>
<dbReference type="InterPro" id="IPR036599">
    <property type="entry name" value="DNA_ligase_N_sf"/>
</dbReference>
<protein>
    <recommendedName>
        <fullName evidence="12">ATP-dependent DNA ligase family profile domain-containing protein</fullName>
    </recommendedName>
</protein>